<proteinExistence type="predicted"/>
<name>A0A538SMY5_UNCEI</name>
<dbReference type="Proteomes" id="UP000317716">
    <property type="component" value="Unassembled WGS sequence"/>
</dbReference>
<protein>
    <submittedName>
        <fullName evidence="2">GerMN domain-containing protein</fullName>
    </submittedName>
</protein>
<feature type="domain" description="GerMN" evidence="1">
    <location>
        <begin position="75"/>
        <end position="164"/>
    </location>
</feature>
<reference evidence="2 3" key="1">
    <citation type="journal article" date="2019" name="Nat. Microbiol.">
        <title>Mediterranean grassland soil C-N compound turnover is dependent on rainfall and depth, and is mediated by genomically divergent microorganisms.</title>
        <authorList>
            <person name="Diamond S."/>
            <person name="Andeer P.F."/>
            <person name="Li Z."/>
            <person name="Crits-Christoph A."/>
            <person name="Burstein D."/>
            <person name="Anantharaman K."/>
            <person name="Lane K.R."/>
            <person name="Thomas B.C."/>
            <person name="Pan C."/>
            <person name="Northen T.R."/>
            <person name="Banfield J.F."/>
        </authorList>
    </citation>
    <scope>NUCLEOTIDE SEQUENCE [LARGE SCALE GENOMIC DNA]</scope>
    <source>
        <strain evidence="2">WS_2</strain>
    </source>
</reference>
<dbReference type="EMBL" id="VBOS01000314">
    <property type="protein sequence ID" value="TMQ52724.1"/>
    <property type="molecule type" value="Genomic_DNA"/>
</dbReference>
<sequence length="179" mass="19014">MKRFLLVVALILAVLAWAVVRWKGRPRPPAPPPAAADTSSAGFRAVRLYFASEGGDSLMAESREMVEPPMLRDRVAALVRELDRGPTRGGVAVLPAGTSVRFAYLDADGLLTVDLSRSFVQEFRGGAGAEYLAVASLVRTLAVNVPGVKRLLLVCGGEPLVTLGGHVPLDRPIVASDFP</sequence>
<evidence type="ECO:0000259" key="1">
    <source>
        <dbReference type="SMART" id="SM00909"/>
    </source>
</evidence>
<dbReference type="SMART" id="SM00909">
    <property type="entry name" value="Germane"/>
    <property type="match status" value="1"/>
</dbReference>
<evidence type="ECO:0000313" key="2">
    <source>
        <dbReference type="EMBL" id="TMQ52724.1"/>
    </source>
</evidence>
<dbReference type="InterPro" id="IPR019606">
    <property type="entry name" value="GerMN"/>
</dbReference>
<accession>A0A538SMY5</accession>
<dbReference type="Pfam" id="PF10646">
    <property type="entry name" value="Germane"/>
    <property type="match status" value="1"/>
</dbReference>
<dbReference type="AlphaFoldDB" id="A0A538SMY5"/>
<evidence type="ECO:0000313" key="3">
    <source>
        <dbReference type="Proteomes" id="UP000317716"/>
    </source>
</evidence>
<organism evidence="2 3">
    <name type="scientific">Eiseniibacteriota bacterium</name>
    <dbReference type="NCBI Taxonomy" id="2212470"/>
    <lineage>
        <taxon>Bacteria</taxon>
        <taxon>Candidatus Eiseniibacteriota</taxon>
    </lineage>
</organism>
<gene>
    <name evidence="2" type="ORF">E6K72_08915</name>
</gene>
<comment type="caution">
    <text evidence="2">The sequence shown here is derived from an EMBL/GenBank/DDBJ whole genome shotgun (WGS) entry which is preliminary data.</text>
</comment>